<feature type="transmembrane region" description="Helical" evidence="8">
    <location>
        <begin position="79"/>
        <end position="98"/>
    </location>
</feature>
<keyword evidence="4" id="KW-1003">Cell membrane</keyword>
<comment type="similarity">
    <text evidence="2">Belongs to the major facilitator superfamily. EmrB family.</text>
</comment>
<feature type="transmembrane region" description="Helical" evidence="8">
    <location>
        <begin position="445"/>
        <end position="470"/>
    </location>
</feature>
<feature type="transmembrane region" description="Helical" evidence="8">
    <location>
        <begin position="332"/>
        <end position="354"/>
    </location>
</feature>
<keyword evidence="7 8" id="KW-0472">Membrane</keyword>
<dbReference type="SUPFAM" id="SSF103473">
    <property type="entry name" value="MFS general substrate transporter"/>
    <property type="match status" value="2"/>
</dbReference>
<keyword evidence="5 8" id="KW-0812">Transmembrane</keyword>
<dbReference type="GO" id="GO:0005886">
    <property type="term" value="C:plasma membrane"/>
    <property type="evidence" value="ECO:0007669"/>
    <property type="project" value="UniProtKB-SubCell"/>
</dbReference>
<dbReference type="InterPro" id="IPR036259">
    <property type="entry name" value="MFS_trans_sf"/>
</dbReference>
<reference evidence="10 11" key="1">
    <citation type="submission" date="2018-05" db="EMBL/GenBank/DDBJ databases">
        <title>Genetic diversity of glacier-inhabiting Cryobacterium bacteria in China and description of Cryobacterium mengkeensis sp. nov. and Arthrobacter glacialis sp. nov.</title>
        <authorList>
            <person name="Liu Q."/>
            <person name="Xin Y.-H."/>
        </authorList>
    </citation>
    <scope>NUCLEOTIDE SEQUENCE [LARGE SCALE GENOMIC DNA]</scope>
    <source>
        <strain evidence="10 11">SK-1</strain>
    </source>
</reference>
<dbReference type="PANTHER" id="PTHR42718:SF9">
    <property type="entry name" value="MAJOR FACILITATOR SUPERFAMILY MULTIDRUG TRANSPORTER MFSC"/>
    <property type="match status" value="1"/>
</dbReference>
<feature type="domain" description="Major facilitator superfamily (MFS) profile" evidence="9">
    <location>
        <begin position="13"/>
        <end position="476"/>
    </location>
</feature>
<dbReference type="Gene3D" id="1.20.1720.10">
    <property type="entry name" value="Multidrug resistance protein D"/>
    <property type="match status" value="1"/>
</dbReference>
<dbReference type="Proteomes" id="UP000246722">
    <property type="component" value="Unassembled WGS sequence"/>
</dbReference>
<dbReference type="Gene3D" id="1.20.1250.20">
    <property type="entry name" value="MFS general substrate transporter like domains"/>
    <property type="match status" value="1"/>
</dbReference>
<feature type="transmembrane region" description="Helical" evidence="8">
    <location>
        <begin position="226"/>
        <end position="248"/>
    </location>
</feature>
<sequence>MTAANDARRAWQILFATSLSVVLVFINSSGLAIALPSLTRDLDATSTQTTWVLLVYMLATTTLILVFGRVADILGRRRLYLAGIVIFMIATLGCGLATDPGFLIAMRLVQGVGAAAIITNTTALLTDVFPSHILSSGLGINATVAAVGQVLGPLLGGVVTDVVGWRWIFLGGLPISLIGLLFSMRLIPRSGPSVRHERMDYLGSVLSVLGIALLVMVVSFGGELGWRSPAILGMVAASIVVWTWFVLLQKRREHPLIDVNLFKSRTISFLYLAAFFNAISNFAIVLLASLYLQGVQGLSAIDAGLMILPAPIGTMLAAGFAGRLVRTVNPRWLTSLGMLLITAGALLFAATLGAHTAYPFIAAALFLVGLGVGLFMTPNTSALMSRVPSTRRGIANAIRSTLQNAGYLFSTAIALAIATGGLTASERVAAYNGTLFGMDPAGLDAFVSGVQAALVLFAALALIGGILSLIGPRQGGQRTMPVVVITEP</sequence>
<keyword evidence="6 8" id="KW-1133">Transmembrane helix</keyword>
<evidence type="ECO:0000313" key="11">
    <source>
        <dbReference type="Proteomes" id="UP000246722"/>
    </source>
</evidence>
<evidence type="ECO:0000313" key="10">
    <source>
        <dbReference type="EMBL" id="PXA68359.1"/>
    </source>
</evidence>
<dbReference type="NCBIfam" id="TIGR00711">
    <property type="entry name" value="efflux_EmrB"/>
    <property type="match status" value="1"/>
</dbReference>
<feature type="transmembrane region" description="Helical" evidence="8">
    <location>
        <begin position="269"/>
        <end position="292"/>
    </location>
</feature>
<evidence type="ECO:0000259" key="9">
    <source>
        <dbReference type="PROSITE" id="PS50850"/>
    </source>
</evidence>
<dbReference type="InterPro" id="IPR020846">
    <property type="entry name" value="MFS_dom"/>
</dbReference>
<organism evidence="10 11">
    <name type="scientific">Cryobacterium arcticum</name>
    <dbReference type="NCBI Taxonomy" id="670052"/>
    <lineage>
        <taxon>Bacteria</taxon>
        <taxon>Bacillati</taxon>
        <taxon>Actinomycetota</taxon>
        <taxon>Actinomycetes</taxon>
        <taxon>Micrococcales</taxon>
        <taxon>Microbacteriaceae</taxon>
        <taxon>Cryobacterium</taxon>
    </lineage>
</organism>
<feature type="transmembrane region" description="Helical" evidence="8">
    <location>
        <begin position="104"/>
        <end position="126"/>
    </location>
</feature>
<dbReference type="EMBL" id="QHLY01000012">
    <property type="protein sequence ID" value="PXA68359.1"/>
    <property type="molecule type" value="Genomic_DNA"/>
</dbReference>
<evidence type="ECO:0000256" key="8">
    <source>
        <dbReference type="SAM" id="Phobius"/>
    </source>
</evidence>
<dbReference type="PANTHER" id="PTHR42718">
    <property type="entry name" value="MAJOR FACILITATOR SUPERFAMILY MULTIDRUG TRANSPORTER MFSC"/>
    <property type="match status" value="1"/>
</dbReference>
<gene>
    <name evidence="10" type="ORF">CTB96_17235</name>
</gene>
<evidence type="ECO:0000256" key="3">
    <source>
        <dbReference type="ARBA" id="ARBA00022448"/>
    </source>
</evidence>
<accession>A0A317ZTA4</accession>
<dbReference type="Pfam" id="PF07690">
    <property type="entry name" value="MFS_1"/>
    <property type="match status" value="1"/>
</dbReference>
<keyword evidence="3" id="KW-0813">Transport</keyword>
<feature type="transmembrane region" description="Helical" evidence="8">
    <location>
        <begin position="298"/>
        <end position="320"/>
    </location>
</feature>
<comment type="subcellular location">
    <subcellularLocation>
        <location evidence="1">Cell membrane</location>
        <topology evidence="1">Multi-pass membrane protein</topology>
    </subcellularLocation>
</comment>
<dbReference type="RefSeq" id="WP_110128026.1">
    <property type="nucleotide sequence ID" value="NZ_QHLY01000012.1"/>
</dbReference>
<dbReference type="PROSITE" id="PS50850">
    <property type="entry name" value="MFS"/>
    <property type="match status" value="1"/>
</dbReference>
<evidence type="ECO:0000256" key="6">
    <source>
        <dbReference type="ARBA" id="ARBA00022989"/>
    </source>
</evidence>
<feature type="transmembrane region" description="Helical" evidence="8">
    <location>
        <begin position="50"/>
        <end position="67"/>
    </location>
</feature>
<comment type="caution">
    <text evidence="10">The sequence shown here is derived from an EMBL/GenBank/DDBJ whole genome shotgun (WGS) entry which is preliminary data.</text>
</comment>
<evidence type="ECO:0000256" key="1">
    <source>
        <dbReference type="ARBA" id="ARBA00004651"/>
    </source>
</evidence>
<feature type="transmembrane region" description="Helical" evidence="8">
    <location>
        <begin position="138"/>
        <end position="159"/>
    </location>
</feature>
<evidence type="ECO:0000256" key="2">
    <source>
        <dbReference type="ARBA" id="ARBA00008537"/>
    </source>
</evidence>
<dbReference type="InterPro" id="IPR004638">
    <property type="entry name" value="EmrB-like"/>
</dbReference>
<feature type="transmembrane region" description="Helical" evidence="8">
    <location>
        <begin position="405"/>
        <end position="425"/>
    </location>
</feature>
<dbReference type="GO" id="GO:0022857">
    <property type="term" value="F:transmembrane transporter activity"/>
    <property type="evidence" value="ECO:0007669"/>
    <property type="project" value="InterPro"/>
</dbReference>
<evidence type="ECO:0000256" key="4">
    <source>
        <dbReference type="ARBA" id="ARBA00022475"/>
    </source>
</evidence>
<keyword evidence="11" id="KW-1185">Reference proteome</keyword>
<dbReference type="AlphaFoldDB" id="A0A317ZTA4"/>
<feature type="transmembrane region" description="Helical" evidence="8">
    <location>
        <begin position="165"/>
        <end position="187"/>
    </location>
</feature>
<dbReference type="CDD" id="cd17321">
    <property type="entry name" value="MFS_MMR_MDR_like"/>
    <property type="match status" value="1"/>
</dbReference>
<evidence type="ECO:0000256" key="5">
    <source>
        <dbReference type="ARBA" id="ARBA00022692"/>
    </source>
</evidence>
<dbReference type="PRINTS" id="PR01036">
    <property type="entry name" value="TCRTETB"/>
</dbReference>
<feature type="transmembrane region" description="Helical" evidence="8">
    <location>
        <begin position="360"/>
        <end position="384"/>
    </location>
</feature>
<dbReference type="OrthoDB" id="102502at2"/>
<protein>
    <submittedName>
        <fullName evidence="10">MFS transporter</fullName>
    </submittedName>
</protein>
<dbReference type="InterPro" id="IPR011701">
    <property type="entry name" value="MFS"/>
</dbReference>
<feature type="transmembrane region" description="Helical" evidence="8">
    <location>
        <begin position="199"/>
        <end position="220"/>
    </location>
</feature>
<evidence type="ECO:0000256" key="7">
    <source>
        <dbReference type="ARBA" id="ARBA00023136"/>
    </source>
</evidence>
<proteinExistence type="inferred from homology"/>
<name>A0A317ZTA4_9MICO</name>